<dbReference type="EMBL" id="JAJGCB010000007">
    <property type="protein sequence ID" value="KAJ8991734.1"/>
    <property type="molecule type" value="Genomic_DNA"/>
</dbReference>
<dbReference type="PANTHER" id="PTHR38702">
    <property type="entry name" value="CALPONIN-HOMOLOGY (CH) DOMAIN-CONTAINING PROTEIN"/>
    <property type="match status" value="1"/>
</dbReference>
<feature type="compositionally biased region" description="Low complexity" evidence="1">
    <location>
        <begin position="31"/>
        <end position="68"/>
    </location>
</feature>
<feature type="region of interest" description="Disordered" evidence="1">
    <location>
        <begin position="1"/>
        <end position="70"/>
    </location>
</feature>
<reference evidence="2" key="1">
    <citation type="submission" date="2023-01" db="EMBL/GenBank/DDBJ databases">
        <title>Exophiala dermititidis isolated from Cystic Fibrosis Patient.</title>
        <authorList>
            <person name="Kurbessoian T."/>
            <person name="Crocker A."/>
            <person name="Murante D."/>
            <person name="Hogan D.A."/>
            <person name="Stajich J.E."/>
        </authorList>
    </citation>
    <scope>NUCLEOTIDE SEQUENCE</scope>
    <source>
        <strain evidence="2">Ex8</strain>
    </source>
</reference>
<evidence type="ECO:0000313" key="3">
    <source>
        <dbReference type="Proteomes" id="UP001161757"/>
    </source>
</evidence>
<feature type="region of interest" description="Disordered" evidence="1">
    <location>
        <begin position="476"/>
        <end position="542"/>
    </location>
</feature>
<proteinExistence type="predicted"/>
<name>A0AAN6EVY4_EXODE</name>
<organism evidence="2 3">
    <name type="scientific">Exophiala dermatitidis</name>
    <name type="common">Black yeast-like fungus</name>
    <name type="synonym">Wangiella dermatitidis</name>
    <dbReference type="NCBI Taxonomy" id="5970"/>
    <lineage>
        <taxon>Eukaryota</taxon>
        <taxon>Fungi</taxon>
        <taxon>Dikarya</taxon>
        <taxon>Ascomycota</taxon>
        <taxon>Pezizomycotina</taxon>
        <taxon>Eurotiomycetes</taxon>
        <taxon>Chaetothyriomycetidae</taxon>
        <taxon>Chaetothyriales</taxon>
        <taxon>Herpotrichiellaceae</taxon>
        <taxon>Exophiala</taxon>
    </lineage>
</organism>
<sequence length="542" mass="60227">MSNDSEVALTNVPFQAHSPGPSPSPSPNLLPTPDTASLSSNRSCSGVSSVSTSSASSNASSVSRTSVTARRRGYVRPQGVSFAESAKNRESVMCLGSIAHLQYYFARTGLLDGKGGQMAKKKQNGEYDIPRMSLSANQDIVESPIDDEAQALWEAAQEEGAEVMLPPTVSTYSHRSPNVPPPPDQKTMKRELVEALENALQAVESCEKLPAEGGEEQTEGFYQIQGLHVLDTTTQAIRAARLYYTLHPNPQRLNSIRSDQELRKDLYSVLDVLKKCAGRNFAGGLREDERLAVLVWVSDVGMMIDQEAKLEEADKHQRKDWHWMTDSKWIDRERERDINFLDFLLKGQCQSPHDQQDVDPEYFKSLADGRDLVRMHNAAVDRSKKRFDFIKSFHEDVTKPYRRADNIRFWLKAAELRWELRLQLDVMAVANPVDNSTTWSSFENAVREWSRGVRAELAKDWNGEEERSLHARARSLAMASPMSSPSRKADQAPPLPSPARRMAVAPSPLALGSPTKTVAGSETQTPDSPTPNGALSSCEEES</sequence>
<dbReference type="PANTHER" id="PTHR38702:SF1">
    <property type="entry name" value="CALPONIN-HOMOLOGY (CH) DOMAIN-CONTAINING PROTEIN"/>
    <property type="match status" value="1"/>
</dbReference>
<dbReference type="AlphaFoldDB" id="A0AAN6EVY4"/>
<gene>
    <name evidence="2" type="ORF">HRR80_004355</name>
</gene>
<evidence type="ECO:0000256" key="1">
    <source>
        <dbReference type="SAM" id="MobiDB-lite"/>
    </source>
</evidence>
<feature type="compositionally biased region" description="Polar residues" evidence="1">
    <location>
        <begin position="514"/>
        <end position="535"/>
    </location>
</feature>
<accession>A0AAN6EVY4</accession>
<feature type="compositionally biased region" description="Low complexity" evidence="1">
    <location>
        <begin position="476"/>
        <end position="486"/>
    </location>
</feature>
<comment type="caution">
    <text evidence="2">The sequence shown here is derived from an EMBL/GenBank/DDBJ whole genome shotgun (WGS) entry which is preliminary data.</text>
</comment>
<evidence type="ECO:0000313" key="2">
    <source>
        <dbReference type="EMBL" id="KAJ8991734.1"/>
    </source>
</evidence>
<dbReference type="Proteomes" id="UP001161757">
    <property type="component" value="Unassembled WGS sequence"/>
</dbReference>
<protein>
    <submittedName>
        <fullName evidence="2">Uncharacterized protein</fullName>
    </submittedName>
</protein>
<feature type="compositionally biased region" description="Pro residues" evidence="1">
    <location>
        <begin position="20"/>
        <end position="30"/>
    </location>
</feature>